<keyword evidence="1" id="KW-0812">Transmembrane</keyword>
<organism evidence="2 3">
    <name type="scientific">Methanofollis fontis</name>
    <dbReference type="NCBI Taxonomy" id="2052832"/>
    <lineage>
        <taxon>Archaea</taxon>
        <taxon>Methanobacteriati</taxon>
        <taxon>Methanobacteriota</taxon>
        <taxon>Stenosarchaea group</taxon>
        <taxon>Methanomicrobia</taxon>
        <taxon>Methanomicrobiales</taxon>
        <taxon>Methanomicrobiaceae</taxon>
        <taxon>Methanofollis</taxon>
    </lineage>
</organism>
<comment type="caution">
    <text evidence="2">The sequence shown here is derived from an EMBL/GenBank/DDBJ whole genome shotgun (WGS) entry which is preliminary data.</text>
</comment>
<dbReference type="AlphaFoldDB" id="A0A483CV81"/>
<feature type="transmembrane region" description="Helical" evidence="1">
    <location>
        <begin position="12"/>
        <end position="36"/>
    </location>
</feature>
<dbReference type="EMBL" id="PGCL01000001">
    <property type="protein sequence ID" value="TAJ45387.1"/>
    <property type="molecule type" value="Genomic_DNA"/>
</dbReference>
<evidence type="ECO:0000313" key="3">
    <source>
        <dbReference type="Proteomes" id="UP000292580"/>
    </source>
</evidence>
<gene>
    <name evidence="2" type="ORF">CUJ86_01185</name>
</gene>
<keyword evidence="1" id="KW-0472">Membrane</keyword>
<protein>
    <submittedName>
        <fullName evidence="2">Uncharacterized protein</fullName>
    </submittedName>
</protein>
<sequence length="349" mass="38390">MNRQDDDAITAIDFLAGFTIFMLGLIMAVGMVPGMLAGLQSATIDYDGVAYRTSVILVEDPGWWYDDATLRADTHWEGETTAMVRVQRMGLALSKDTPCILSDDKVRIFFNQTGLYTYPDDYRERVFFSDIPYLFNISLKTAGGTSYSVGEGVPAGEYGYIRRAVQVKGDTSATLDFADAAVQTDYTSSPPGAVSRFNVSLNFTELLDEREAYRIDPFGEQITITLENLNETRFNGAANARLTSVTLWKRTETGASQVPPALPDSRSTLYVDGLGATTPTDITRNLTLVLDPGFFQGKAAETNTMEVRFLFTNAPNVNTTLARTFAYSPTDGNLTAPPLEDAWLEVAVW</sequence>
<accession>A0A483CV81</accession>
<dbReference type="RefSeq" id="WP_130645737.1">
    <property type="nucleotide sequence ID" value="NZ_PGCL01000001.1"/>
</dbReference>
<proteinExistence type="predicted"/>
<keyword evidence="1" id="KW-1133">Transmembrane helix</keyword>
<reference evidence="2 3" key="1">
    <citation type="submission" date="2017-11" db="EMBL/GenBank/DDBJ databases">
        <title>Isolation and Characterization of Methanofollis Species from Methane Seep Offshore SW Taiwan.</title>
        <authorList>
            <person name="Teng N.-H."/>
            <person name="Lai M.-C."/>
            <person name="Chen S.-C."/>
        </authorList>
    </citation>
    <scope>NUCLEOTIDE SEQUENCE [LARGE SCALE GENOMIC DNA]</scope>
    <source>
        <strain evidence="2 3">FWC-SCC2</strain>
    </source>
</reference>
<dbReference type="OrthoDB" id="109583at2157"/>
<evidence type="ECO:0000313" key="2">
    <source>
        <dbReference type="EMBL" id="TAJ45387.1"/>
    </source>
</evidence>
<evidence type="ECO:0000256" key="1">
    <source>
        <dbReference type="SAM" id="Phobius"/>
    </source>
</evidence>
<name>A0A483CV81_9EURY</name>
<keyword evidence="3" id="KW-1185">Reference proteome</keyword>
<dbReference type="Proteomes" id="UP000292580">
    <property type="component" value="Unassembled WGS sequence"/>
</dbReference>